<dbReference type="Proteomes" id="UP000706926">
    <property type="component" value="Unassembled WGS sequence"/>
</dbReference>
<dbReference type="PRINTS" id="PR00080">
    <property type="entry name" value="SDRFAMILY"/>
</dbReference>
<dbReference type="SMART" id="SM00822">
    <property type="entry name" value="PKS_KR"/>
    <property type="match status" value="1"/>
</dbReference>
<keyword evidence="6" id="KW-1185">Reference proteome</keyword>
<sequence length="276" mass="30312">MNYFKDKVAIITGGGSGIGRELCFQLAKSGATVVVADIREDYAESTVDEIKNRGGTARYMKVNVASEAEVQQLIEETVSQYGRIDYMFNNAGIAIGGDVRDLTMAQWKKVMDINWNGVLYGSTIAYRVMAQQGFGHIVNTASATGLMPQPGNTPYCASKHAVVGLSQSLRYEGADVGVKVSTICPGHVQTDIYKNMTVANVPNEKVVESLPSGAMKTSEAVDLILKGIIQNKDIIIFPVAVRWAWRIHRLFPALLKQAWLRKIRSIRKLKDGEVTQ</sequence>
<dbReference type="EMBL" id="JAGGKI010000007">
    <property type="protein sequence ID" value="MBP1894106.1"/>
    <property type="molecule type" value="Genomic_DNA"/>
</dbReference>
<keyword evidence="2" id="KW-0560">Oxidoreductase</keyword>
<evidence type="ECO:0000256" key="2">
    <source>
        <dbReference type="ARBA" id="ARBA00023002"/>
    </source>
</evidence>
<organism evidence="5 6">
    <name type="scientific">Paenibacillus lactis</name>
    <dbReference type="NCBI Taxonomy" id="228574"/>
    <lineage>
        <taxon>Bacteria</taxon>
        <taxon>Bacillati</taxon>
        <taxon>Bacillota</taxon>
        <taxon>Bacilli</taxon>
        <taxon>Bacillales</taxon>
        <taxon>Paenibacillaceae</taxon>
        <taxon>Paenibacillus</taxon>
    </lineage>
</organism>
<comment type="similarity">
    <text evidence="1 3">Belongs to the short-chain dehydrogenases/reductases (SDR) family.</text>
</comment>
<dbReference type="RefSeq" id="WP_007131350.1">
    <property type="nucleotide sequence ID" value="NZ_BOSA01000003.1"/>
</dbReference>
<dbReference type="PANTHER" id="PTHR44196">
    <property type="entry name" value="DEHYDROGENASE/REDUCTASE SDR FAMILY MEMBER 7B"/>
    <property type="match status" value="1"/>
</dbReference>
<gene>
    <name evidence="5" type="ORF">J2Z18_003209</name>
</gene>
<evidence type="ECO:0000259" key="4">
    <source>
        <dbReference type="SMART" id="SM00822"/>
    </source>
</evidence>
<dbReference type="InterPro" id="IPR057326">
    <property type="entry name" value="KR_dom"/>
</dbReference>
<dbReference type="Pfam" id="PF00106">
    <property type="entry name" value="adh_short"/>
    <property type="match status" value="1"/>
</dbReference>
<dbReference type="SUPFAM" id="SSF51735">
    <property type="entry name" value="NAD(P)-binding Rossmann-fold domains"/>
    <property type="match status" value="1"/>
</dbReference>
<evidence type="ECO:0000256" key="3">
    <source>
        <dbReference type="RuleBase" id="RU000363"/>
    </source>
</evidence>
<accession>A0ABS4FCY0</accession>
<dbReference type="InterPro" id="IPR020904">
    <property type="entry name" value="Sc_DH/Rdtase_CS"/>
</dbReference>
<dbReference type="CDD" id="cd05233">
    <property type="entry name" value="SDR_c"/>
    <property type="match status" value="1"/>
</dbReference>
<name>A0ABS4FCY0_9BACL</name>
<dbReference type="PANTHER" id="PTHR44196:SF1">
    <property type="entry name" value="DEHYDROGENASE_REDUCTASE SDR FAMILY MEMBER 7B"/>
    <property type="match status" value="1"/>
</dbReference>
<evidence type="ECO:0000256" key="1">
    <source>
        <dbReference type="ARBA" id="ARBA00006484"/>
    </source>
</evidence>
<dbReference type="InterPro" id="IPR002347">
    <property type="entry name" value="SDR_fam"/>
</dbReference>
<evidence type="ECO:0000313" key="6">
    <source>
        <dbReference type="Proteomes" id="UP000706926"/>
    </source>
</evidence>
<dbReference type="GeneID" id="95405161"/>
<dbReference type="Gene3D" id="3.40.50.720">
    <property type="entry name" value="NAD(P)-binding Rossmann-like Domain"/>
    <property type="match status" value="1"/>
</dbReference>
<feature type="domain" description="Ketoreductase" evidence="4">
    <location>
        <begin position="7"/>
        <end position="188"/>
    </location>
</feature>
<evidence type="ECO:0000313" key="5">
    <source>
        <dbReference type="EMBL" id="MBP1894106.1"/>
    </source>
</evidence>
<reference evidence="5 6" key="1">
    <citation type="submission" date="2021-03" db="EMBL/GenBank/DDBJ databases">
        <title>Genomic Encyclopedia of Type Strains, Phase IV (KMG-IV): sequencing the most valuable type-strain genomes for metagenomic binning, comparative biology and taxonomic classification.</title>
        <authorList>
            <person name="Goeker M."/>
        </authorList>
    </citation>
    <scope>NUCLEOTIDE SEQUENCE [LARGE SCALE GENOMIC DNA]</scope>
    <source>
        <strain evidence="5 6">DSM 15596</strain>
    </source>
</reference>
<protein>
    <submittedName>
        <fullName evidence="5">NAD(P)-dependent dehydrogenase (Short-subunit alcohol dehydrogenase family)</fullName>
    </submittedName>
</protein>
<dbReference type="PROSITE" id="PS00061">
    <property type="entry name" value="ADH_SHORT"/>
    <property type="match status" value="1"/>
</dbReference>
<dbReference type="InterPro" id="IPR036291">
    <property type="entry name" value="NAD(P)-bd_dom_sf"/>
</dbReference>
<comment type="caution">
    <text evidence="5">The sequence shown here is derived from an EMBL/GenBank/DDBJ whole genome shotgun (WGS) entry which is preliminary data.</text>
</comment>
<dbReference type="PRINTS" id="PR00081">
    <property type="entry name" value="GDHRDH"/>
</dbReference>
<proteinExistence type="inferred from homology"/>